<accession>A0A4P9UYK0</accession>
<dbReference type="EMBL" id="CP035467">
    <property type="protein sequence ID" value="QCW84966.1"/>
    <property type="molecule type" value="Genomic_DNA"/>
</dbReference>
<evidence type="ECO:0000256" key="2">
    <source>
        <dbReference type="SAM" id="MobiDB-lite"/>
    </source>
</evidence>
<proteinExistence type="predicted"/>
<dbReference type="InterPro" id="IPR002035">
    <property type="entry name" value="VWF_A"/>
</dbReference>
<gene>
    <name evidence="5" type="ORF">EQU24_22045</name>
</gene>
<feature type="compositionally biased region" description="Basic and acidic residues" evidence="2">
    <location>
        <begin position="551"/>
        <end position="566"/>
    </location>
</feature>
<evidence type="ECO:0000313" key="6">
    <source>
        <dbReference type="Proteomes" id="UP000305881"/>
    </source>
</evidence>
<dbReference type="Pfam" id="PF13519">
    <property type="entry name" value="VWA_2"/>
    <property type="match status" value="1"/>
</dbReference>
<sequence length="593" mass="65859">MDWQYFHFIRPWWLLALIPWFAALLLTLRHKLQRGNWSTVCDEPLLPHILQDKVQNRSRMTLTAGALAALLTIFALAGPAWERLPSPVFRDDSALVIGLDLSLSMDATDLKPSRLQRARFKIADILKQRKDGQTALLVYAGDAFTVTPLTADTQTIASQLSALTTDIMPVQGSNSVAALNHAIDLLKQAGMQKGHILLVTDGADIDKTEATVKNLGAYSLSILGVGTAEGAPIGAPGGGFVKDGQGNIVVPKLNAGELKKLAALGNGIYRTISPNDSDIEPLLSVFENRQVQSDAGNDDLLLELWAERGPWLLLLILPLAALSFRKGVLSIAMLLILPFPNRAEAQDWQSLWKTPNQQAQQAFEAGDYERAAGLFNDPEWKAAAEYKAGLYEQVLESLKDSHSARAHYNRGNAMAQSGRLAEAVMAYEEALKIDPDHEDAAFNKSVVEKELEKQQQEQQQGQDQNDKNHQQDSEQNDQGEPSEESGDDEAQDQNEQTDDQDRQRSSPEPQDIEEGQDDPEQDEGQVQEQNDETPDDQEKEEAATQETEPADEAKQASEQWLKRIPDDPAGLLKRKFQYQYGRRGRQQQQDEAW</sequence>
<feature type="compositionally biased region" description="Low complexity" evidence="2">
    <location>
        <begin position="577"/>
        <end position="593"/>
    </location>
</feature>
<dbReference type="InterPro" id="IPR036465">
    <property type="entry name" value="vWFA_dom_sf"/>
</dbReference>
<dbReference type="Gene3D" id="3.40.50.410">
    <property type="entry name" value="von Willebrand factor, type A domain"/>
    <property type="match status" value="1"/>
</dbReference>
<keyword evidence="3" id="KW-1133">Transmembrane helix</keyword>
<feature type="transmembrane region" description="Helical" evidence="3">
    <location>
        <begin position="12"/>
        <end position="28"/>
    </location>
</feature>
<reference evidence="6" key="1">
    <citation type="journal article" date="2019" name="J. Bacteriol.">
        <title>A Mutagenic Screen Identifies a TonB-Dependent Receptor Required for the Lanthanide Metal Switch in the Type I Methanotroph 'Methylotuvimicrobium buryatense' 5GB1C.</title>
        <authorList>
            <person name="Groom J.D."/>
            <person name="Ford S.M."/>
            <person name="Pesesky M.W."/>
            <person name="Lidstrom M.E."/>
        </authorList>
    </citation>
    <scope>NUCLEOTIDE SEQUENCE [LARGE SCALE GENOMIC DNA]</scope>
    <source>
        <strain evidence="6">5GB1C</strain>
    </source>
</reference>
<evidence type="ECO:0000313" key="5">
    <source>
        <dbReference type="EMBL" id="QCW84966.1"/>
    </source>
</evidence>
<dbReference type="PROSITE" id="PS50005">
    <property type="entry name" value="TPR"/>
    <property type="match status" value="1"/>
</dbReference>
<keyword evidence="3" id="KW-0472">Membrane</keyword>
<dbReference type="SMART" id="SM00028">
    <property type="entry name" value="TPR"/>
    <property type="match status" value="1"/>
</dbReference>
<dbReference type="PANTHER" id="PTHR22550">
    <property type="entry name" value="SPORE GERMINATION PROTEIN"/>
    <property type="match status" value="1"/>
</dbReference>
<feature type="transmembrane region" description="Helical" evidence="3">
    <location>
        <begin position="60"/>
        <end position="81"/>
    </location>
</feature>
<evidence type="ECO:0000259" key="4">
    <source>
        <dbReference type="PROSITE" id="PS50234"/>
    </source>
</evidence>
<feature type="compositionally biased region" description="Acidic residues" evidence="2">
    <location>
        <begin position="474"/>
        <end position="498"/>
    </location>
</feature>
<dbReference type="STRING" id="675511.GCA_000341735_03017"/>
<organism evidence="5 6">
    <name type="scientific">Methylotuvimicrobium buryatense</name>
    <name type="common">Methylomicrobium buryatense</name>
    <dbReference type="NCBI Taxonomy" id="95641"/>
    <lineage>
        <taxon>Bacteria</taxon>
        <taxon>Pseudomonadati</taxon>
        <taxon>Pseudomonadota</taxon>
        <taxon>Gammaproteobacteria</taxon>
        <taxon>Methylococcales</taxon>
        <taxon>Methylococcaceae</taxon>
        <taxon>Methylotuvimicrobium</taxon>
    </lineage>
</organism>
<keyword evidence="3" id="KW-0812">Transmembrane</keyword>
<dbReference type="InterPro" id="IPR019734">
    <property type="entry name" value="TPR_rpt"/>
</dbReference>
<dbReference type="OrthoDB" id="9807628at2"/>
<dbReference type="Pfam" id="PF00515">
    <property type="entry name" value="TPR_1"/>
    <property type="match status" value="1"/>
</dbReference>
<keyword evidence="6" id="KW-1185">Reference proteome</keyword>
<protein>
    <submittedName>
        <fullName evidence="5">VWA domain-containing protein</fullName>
    </submittedName>
</protein>
<evidence type="ECO:0000256" key="1">
    <source>
        <dbReference type="PROSITE-ProRule" id="PRU00339"/>
    </source>
</evidence>
<dbReference type="InterPro" id="IPR050768">
    <property type="entry name" value="UPF0353/GerABKA_families"/>
</dbReference>
<dbReference type="AlphaFoldDB" id="A0A4P9UYK0"/>
<dbReference type="PANTHER" id="PTHR22550:SF14">
    <property type="entry name" value="VWFA DOMAIN-CONTAINING PROTEIN"/>
    <property type="match status" value="1"/>
</dbReference>
<feature type="region of interest" description="Disordered" evidence="2">
    <location>
        <begin position="449"/>
        <end position="593"/>
    </location>
</feature>
<keyword evidence="1" id="KW-0802">TPR repeat</keyword>
<name>A0A4P9UYK0_METBY</name>
<dbReference type="Gene3D" id="1.25.40.10">
    <property type="entry name" value="Tetratricopeptide repeat domain"/>
    <property type="match status" value="1"/>
</dbReference>
<dbReference type="SUPFAM" id="SSF48452">
    <property type="entry name" value="TPR-like"/>
    <property type="match status" value="1"/>
</dbReference>
<dbReference type="PROSITE" id="PS50234">
    <property type="entry name" value="VWFA"/>
    <property type="match status" value="1"/>
</dbReference>
<feature type="domain" description="VWFA" evidence="4">
    <location>
        <begin position="94"/>
        <end position="289"/>
    </location>
</feature>
<feature type="repeat" description="TPR" evidence="1">
    <location>
        <begin position="404"/>
        <end position="437"/>
    </location>
</feature>
<dbReference type="InterPro" id="IPR011990">
    <property type="entry name" value="TPR-like_helical_dom_sf"/>
</dbReference>
<dbReference type="Proteomes" id="UP000305881">
    <property type="component" value="Chromosome"/>
</dbReference>
<evidence type="ECO:0000256" key="3">
    <source>
        <dbReference type="SAM" id="Phobius"/>
    </source>
</evidence>
<feature type="compositionally biased region" description="Acidic residues" evidence="2">
    <location>
        <begin position="510"/>
        <end position="539"/>
    </location>
</feature>
<dbReference type="PROSITE" id="PS50293">
    <property type="entry name" value="TPR_REGION"/>
    <property type="match status" value="1"/>
</dbReference>
<dbReference type="SUPFAM" id="SSF53300">
    <property type="entry name" value="vWA-like"/>
    <property type="match status" value="1"/>
</dbReference>
<dbReference type="KEGG" id="mbur:EQU24_22045"/>
<dbReference type="SMART" id="SM00327">
    <property type="entry name" value="VWA"/>
    <property type="match status" value="1"/>
</dbReference>